<keyword evidence="1" id="KW-0732">Signal</keyword>
<dbReference type="Proteomes" id="UP001649381">
    <property type="component" value="Unassembled WGS sequence"/>
</dbReference>
<accession>A0ABS9H377</accession>
<gene>
    <name evidence="2" type="ORF">L2716_11110</name>
</gene>
<protein>
    <submittedName>
        <fullName evidence="2">Uncharacterized protein</fullName>
    </submittedName>
</protein>
<proteinExistence type="predicted"/>
<keyword evidence="3" id="KW-1185">Reference proteome</keyword>
<dbReference type="EMBL" id="JAKIJS010000001">
    <property type="protein sequence ID" value="MCF6138275.1"/>
    <property type="molecule type" value="Genomic_DNA"/>
</dbReference>
<comment type="caution">
    <text evidence="2">The sequence shown here is derived from an EMBL/GenBank/DDBJ whole genome shotgun (WGS) entry which is preliminary data.</text>
</comment>
<name>A0ABS9H377_9BACL</name>
<evidence type="ECO:0000313" key="2">
    <source>
        <dbReference type="EMBL" id="MCF6138275.1"/>
    </source>
</evidence>
<organism evidence="2 3">
    <name type="scientific">Pseudalkalibacillus berkeleyi</name>
    <dbReference type="NCBI Taxonomy" id="1069813"/>
    <lineage>
        <taxon>Bacteria</taxon>
        <taxon>Bacillati</taxon>
        <taxon>Bacillota</taxon>
        <taxon>Bacilli</taxon>
        <taxon>Bacillales</taxon>
        <taxon>Fictibacillaceae</taxon>
        <taxon>Pseudalkalibacillus</taxon>
    </lineage>
</organism>
<sequence length="48" mass="5423">MGIIFLILLCCAIVACSATAISHYDERQPYNNEDSFGFLFNVYEDSNN</sequence>
<evidence type="ECO:0000313" key="3">
    <source>
        <dbReference type="Proteomes" id="UP001649381"/>
    </source>
</evidence>
<feature type="signal peptide" evidence="1">
    <location>
        <begin position="1"/>
        <end position="20"/>
    </location>
</feature>
<reference evidence="2 3" key="1">
    <citation type="submission" date="2022-01" db="EMBL/GenBank/DDBJ databases">
        <title>Alkalihalobacillus sp. EGI L200015, a novel bacterium isolated from a salt lake sediment.</title>
        <authorList>
            <person name="Gao L."/>
            <person name="Fang B.-Z."/>
            <person name="Li W.-J."/>
        </authorList>
    </citation>
    <scope>NUCLEOTIDE SEQUENCE [LARGE SCALE GENOMIC DNA]</scope>
    <source>
        <strain evidence="2 3">KCTC 12718</strain>
    </source>
</reference>
<dbReference type="RefSeq" id="WP_236334567.1">
    <property type="nucleotide sequence ID" value="NZ_JAKIJS010000001.1"/>
</dbReference>
<feature type="chain" id="PRO_5045325810" evidence="1">
    <location>
        <begin position="21"/>
        <end position="48"/>
    </location>
</feature>
<evidence type="ECO:0000256" key="1">
    <source>
        <dbReference type="SAM" id="SignalP"/>
    </source>
</evidence>